<gene>
    <name evidence="1" type="ORF">VTAP4600_A2596</name>
</gene>
<keyword evidence="2" id="KW-1185">Reference proteome</keyword>
<dbReference type="OrthoDB" id="5828826at2"/>
<dbReference type="RefSeq" id="WP_102523029.1">
    <property type="nucleotide sequence ID" value="NZ_LT960611.1"/>
</dbReference>
<dbReference type="EMBL" id="LT960611">
    <property type="protein sequence ID" value="SON50569.1"/>
    <property type="molecule type" value="Genomic_DNA"/>
</dbReference>
<dbReference type="KEGG" id="vta:A2596"/>
<evidence type="ECO:0000313" key="2">
    <source>
        <dbReference type="Proteomes" id="UP000235828"/>
    </source>
</evidence>
<reference evidence="1 2" key="1">
    <citation type="submission" date="2017-10" db="EMBL/GenBank/DDBJ databases">
        <authorList>
            <person name="Banno H."/>
            <person name="Chua N.-H."/>
        </authorList>
    </citation>
    <scope>NUCLEOTIDE SEQUENCE [LARGE SCALE GENOMIC DNA]</scope>
    <source>
        <strain evidence="1">Vibrio tapetis CECT4600</strain>
    </source>
</reference>
<accession>A0A2N8ZF74</accession>
<dbReference type="Proteomes" id="UP000235828">
    <property type="component" value="Chromosome A"/>
</dbReference>
<protein>
    <recommendedName>
        <fullName evidence="3">DUF1127 domain-containing protein</fullName>
    </recommendedName>
</protein>
<evidence type="ECO:0008006" key="3">
    <source>
        <dbReference type="Google" id="ProtNLM"/>
    </source>
</evidence>
<dbReference type="AlphaFoldDB" id="A0A2N8ZF74"/>
<name>A0A2N8ZF74_9VIBR</name>
<evidence type="ECO:0000313" key="1">
    <source>
        <dbReference type="EMBL" id="SON50569.1"/>
    </source>
</evidence>
<organism evidence="1 2">
    <name type="scientific">Vibrio tapetis subsp. tapetis</name>
    <dbReference type="NCBI Taxonomy" id="1671868"/>
    <lineage>
        <taxon>Bacteria</taxon>
        <taxon>Pseudomonadati</taxon>
        <taxon>Pseudomonadota</taxon>
        <taxon>Gammaproteobacteria</taxon>
        <taxon>Vibrionales</taxon>
        <taxon>Vibrionaceae</taxon>
        <taxon>Vibrio</taxon>
    </lineage>
</organism>
<proteinExistence type="predicted"/>
<sequence>MRHSIYIRLATLLLTADLKREEREWKSRVRRVRSHIPWENAHLLRDIGLDGEGRPVGTLSEPPAVTAERRVRHLRRLVRTRITT</sequence>